<dbReference type="RefSeq" id="WP_114586192.1">
    <property type="nucleotide sequence ID" value="NZ_CP031150.1"/>
</dbReference>
<dbReference type="OrthoDB" id="312811at2157"/>
<dbReference type="Pfam" id="PF00528">
    <property type="entry name" value="BPD_transp_1"/>
    <property type="match status" value="1"/>
</dbReference>
<feature type="transmembrane region" description="Helical" evidence="7">
    <location>
        <begin position="32"/>
        <end position="51"/>
    </location>
</feature>
<comment type="similarity">
    <text evidence="7">Belongs to the binding-protein-dependent transport system permease family.</text>
</comment>
<dbReference type="PANTHER" id="PTHR43386">
    <property type="entry name" value="OLIGOPEPTIDE TRANSPORT SYSTEM PERMEASE PROTEIN APPC"/>
    <property type="match status" value="1"/>
</dbReference>
<protein>
    <submittedName>
        <fullName evidence="9">ABC transporter permease</fullName>
    </submittedName>
</protein>
<dbReference type="InterPro" id="IPR000515">
    <property type="entry name" value="MetI-like"/>
</dbReference>
<evidence type="ECO:0000256" key="1">
    <source>
        <dbReference type="ARBA" id="ARBA00004651"/>
    </source>
</evidence>
<feature type="domain" description="ABC transmembrane type-1" evidence="8">
    <location>
        <begin position="190"/>
        <end position="378"/>
    </location>
</feature>
<keyword evidence="3" id="KW-1003">Cell membrane</keyword>
<accession>A0A345E4D8</accession>
<dbReference type="PANTHER" id="PTHR43386:SF23">
    <property type="entry name" value="ABC TRANSPORTER"/>
    <property type="match status" value="1"/>
</dbReference>
<dbReference type="KEGG" id="haj:DU500_11840"/>
<evidence type="ECO:0000256" key="5">
    <source>
        <dbReference type="ARBA" id="ARBA00022989"/>
    </source>
</evidence>
<keyword evidence="4 7" id="KW-0812">Transmembrane</keyword>
<keyword evidence="2 7" id="KW-0813">Transport</keyword>
<feature type="transmembrane region" description="Helical" evidence="7">
    <location>
        <begin position="355"/>
        <end position="378"/>
    </location>
</feature>
<dbReference type="InterPro" id="IPR050366">
    <property type="entry name" value="BP-dependent_transpt_permease"/>
</dbReference>
<name>A0A345E4D8_9EURY</name>
<gene>
    <name evidence="9" type="ORF">DU500_11840</name>
</gene>
<keyword evidence="5 7" id="KW-1133">Transmembrane helix</keyword>
<evidence type="ECO:0000256" key="4">
    <source>
        <dbReference type="ARBA" id="ARBA00022692"/>
    </source>
</evidence>
<proteinExistence type="inferred from homology"/>
<dbReference type="SUPFAM" id="SSF161098">
    <property type="entry name" value="MetI-like"/>
    <property type="match status" value="1"/>
</dbReference>
<evidence type="ECO:0000313" key="9">
    <source>
        <dbReference type="EMBL" id="AXG07060.1"/>
    </source>
</evidence>
<dbReference type="GO" id="GO:0005886">
    <property type="term" value="C:plasma membrane"/>
    <property type="evidence" value="ECO:0007669"/>
    <property type="project" value="UniProtKB-SubCell"/>
</dbReference>
<dbReference type="PROSITE" id="PS50928">
    <property type="entry name" value="ABC_TM1"/>
    <property type="match status" value="1"/>
</dbReference>
<dbReference type="GeneID" id="37284087"/>
<comment type="subcellular location">
    <subcellularLocation>
        <location evidence="1 7">Cell membrane</location>
        <topology evidence="1 7">Multi-pass membrane protein</topology>
    </subcellularLocation>
</comment>
<feature type="transmembrane region" description="Helical" evidence="7">
    <location>
        <begin position="71"/>
        <end position="89"/>
    </location>
</feature>
<dbReference type="Proteomes" id="UP000253273">
    <property type="component" value="Chromosome"/>
</dbReference>
<dbReference type="CDD" id="cd06261">
    <property type="entry name" value="TM_PBP2"/>
    <property type="match status" value="1"/>
</dbReference>
<dbReference type="InterPro" id="IPR025966">
    <property type="entry name" value="OppC_N"/>
</dbReference>
<organism evidence="9 10">
    <name type="scientific">Haloplanus rubicundus</name>
    <dbReference type="NCBI Taxonomy" id="1547898"/>
    <lineage>
        <taxon>Archaea</taxon>
        <taxon>Methanobacteriati</taxon>
        <taxon>Methanobacteriota</taxon>
        <taxon>Stenosarchaea group</taxon>
        <taxon>Halobacteria</taxon>
        <taxon>Halobacteriales</taxon>
        <taxon>Haloferacaceae</taxon>
        <taxon>Haloplanus</taxon>
    </lineage>
</organism>
<sequence>MAGGTDTTDTFESVDWEETGSRLSTLSRRDRGALVAGLALVAAFLYDYLVLPASRPTITVPVEWNVTQLDWLFVTTLLALVFYVVVPLYDNRRLTAYYWREFKKNRMAVLSLAYLLVVFCIGVVGPILLEKPTLALDQAYQPPAYLSVDSTVPVNCLGDVVDGRCQGTMAHPLGTTGDGKDILVLVVYGMQVSMKVGLISTLLVVTIGTAVGTVAAYGSGLVDELLMRYVDIQLVFPAFFLYLLLTYLFGGSLFMFIVIFGLTGWGSIARLVRSEALQRAEEEYITAARSAGAGTLYVIRRHLVPNVSNSVITAATLLIPGFILFEASLSFLSLGDPTVPSWGQVIANGRSDLSTAWWVSTFPGVFLFTTILAFNFMGDALRDALDPRQET</sequence>
<keyword evidence="6 7" id="KW-0472">Membrane</keyword>
<reference evidence="9 10" key="1">
    <citation type="submission" date="2018-07" db="EMBL/GenBank/DDBJ databases">
        <title>Genome sequences of Haloplanus sp. CBA1113.</title>
        <authorList>
            <person name="Kim Y.B."/>
            <person name="Roh S.W."/>
        </authorList>
    </citation>
    <scope>NUCLEOTIDE SEQUENCE [LARGE SCALE GENOMIC DNA]</scope>
    <source>
        <strain evidence="9 10">CBA1113</strain>
    </source>
</reference>
<dbReference type="EMBL" id="CP031150">
    <property type="protein sequence ID" value="AXG07060.1"/>
    <property type="molecule type" value="Genomic_DNA"/>
</dbReference>
<dbReference type="AlphaFoldDB" id="A0A345E4D8"/>
<dbReference type="GO" id="GO:0055085">
    <property type="term" value="P:transmembrane transport"/>
    <property type="evidence" value="ECO:0007669"/>
    <property type="project" value="InterPro"/>
</dbReference>
<evidence type="ECO:0000256" key="6">
    <source>
        <dbReference type="ARBA" id="ARBA00023136"/>
    </source>
</evidence>
<evidence type="ECO:0000256" key="3">
    <source>
        <dbReference type="ARBA" id="ARBA00022475"/>
    </source>
</evidence>
<feature type="transmembrane region" description="Helical" evidence="7">
    <location>
        <begin position="310"/>
        <end position="335"/>
    </location>
</feature>
<feature type="transmembrane region" description="Helical" evidence="7">
    <location>
        <begin position="196"/>
        <end position="217"/>
    </location>
</feature>
<dbReference type="InterPro" id="IPR035906">
    <property type="entry name" value="MetI-like_sf"/>
</dbReference>
<evidence type="ECO:0000259" key="8">
    <source>
        <dbReference type="PROSITE" id="PS50928"/>
    </source>
</evidence>
<dbReference type="Pfam" id="PF12911">
    <property type="entry name" value="OppC_N"/>
    <property type="match status" value="1"/>
</dbReference>
<keyword evidence="10" id="KW-1185">Reference proteome</keyword>
<evidence type="ECO:0000313" key="10">
    <source>
        <dbReference type="Proteomes" id="UP000253273"/>
    </source>
</evidence>
<evidence type="ECO:0000256" key="7">
    <source>
        <dbReference type="RuleBase" id="RU363032"/>
    </source>
</evidence>
<dbReference type="Gene3D" id="1.10.3720.10">
    <property type="entry name" value="MetI-like"/>
    <property type="match status" value="1"/>
</dbReference>
<evidence type="ECO:0000256" key="2">
    <source>
        <dbReference type="ARBA" id="ARBA00022448"/>
    </source>
</evidence>
<feature type="transmembrane region" description="Helical" evidence="7">
    <location>
        <begin position="109"/>
        <end position="129"/>
    </location>
</feature>